<dbReference type="AlphaFoldDB" id="A0A452XRM5"/>
<reference evidence="2" key="2">
    <citation type="journal article" date="2017" name="Nat. Plants">
        <title>The Aegilops tauschii genome reveals multiple impacts of transposons.</title>
        <authorList>
            <person name="Zhao G."/>
            <person name="Zou C."/>
            <person name="Li K."/>
            <person name="Wang K."/>
            <person name="Li T."/>
            <person name="Gao L."/>
            <person name="Zhang X."/>
            <person name="Wang H."/>
            <person name="Yang Z."/>
            <person name="Liu X."/>
            <person name="Jiang W."/>
            <person name="Mao L."/>
            <person name="Kong X."/>
            <person name="Jiao Y."/>
            <person name="Jia J."/>
        </authorList>
    </citation>
    <scope>NUCLEOTIDE SEQUENCE [LARGE SCALE GENOMIC DNA]</scope>
    <source>
        <strain evidence="2">cv. AL8/78</strain>
    </source>
</reference>
<evidence type="ECO:0000313" key="2">
    <source>
        <dbReference type="Proteomes" id="UP000015105"/>
    </source>
</evidence>
<organism evidence="1 2">
    <name type="scientific">Aegilops tauschii subsp. strangulata</name>
    <name type="common">Goatgrass</name>
    <dbReference type="NCBI Taxonomy" id="200361"/>
    <lineage>
        <taxon>Eukaryota</taxon>
        <taxon>Viridiplantae</taxon>
        <taxon>Streptophyta</taxon>
        <taxon>Embryophyta</taxon>
        <taxon>Tracheophyta</taxon>
        <taxon>Spermatophyta</taxon>
        <taxon>Magnoliopsida</taxon>
        <taxon>Liliopsida</taxon>
        <taxon>Poales</taxon>
        <taxon>Poaceae</taxon>
        <taxon>BOP clade</taxon>
        <taxon>Pooideae</taxon>
        <taxon>Triticodae</taxon>
        <taxon>Triticeae</taxon>
        <taxon>Triticinae</taxon>
        <taxon>Aegilops</taxon>
    </lineage>
</organism>
<dbReference type="Gramene" id="AET1Gv20134400.1">
    <property type="protein sequence ID" value="AET1Gv20134400.1"/>
    <property type="gene ID" value="AET1Gv20134400"/>
</dbReference>
<dbReference type="Proteomes" id="UP000015105">
    <property type="component" value="Chromosome 1D"/>
</dbReference>
<sequence>MFDRVEGMLRGVRHVPGLRRNLISLGVLHDGGMEFRSDRDKKTMKIMEDGVTVMIGERTASHLYKLQGSTIA</sequence>
<dbReference type="EnsemblPlants" id="AET1Gv20134400.1">
    <property type="protein sequence ID" value="AET1Gv20134400.1"/>
    <property type="gene ID" value="AET1Gv20134400"/>
</dbReference>
<accession>A0A452XRM5</accession>
<protein>
    <submittedName>
        <fullName evidence="1">Uncharacterized protein</fullName>
    </submittedName>
</protein>
<reference evidence="1" key="5">
    <citation type="journal article" date="2021" name="G3 (Bethesda)">
        <title>Aegilops tauschii genome assembly Aet v5.0 features greater sequence contiguity and improved annotation.</title>
        <authorList>
            <person name="Wang L."/>
            <person name="Zhu T."/>
            <person name="Rodriguez J.C."/>
            <person name="Deal K.R."/>
            <person name="Dubcovsky J."/>
            <person name="McGuire P.E."/>
            <person name="Lux T."/>
            <person name="Spannagl M."/>
            <person name="Mayer K.F.X."/>
            <person name="Baldrich P."/>
            <person name="Meyers B.C."/>
            <person name="Huo N."/>
            <person name="Gu Y.Q."/>
            <person name="Zhou H."/>
            <person name="Devos K.M."/>
            <person name="Bennetzen J.L."/>
            <person name="Unver T."/>
            <person name="Budak H."/>
            <person name="Gulick P.J."/>
            <person name="Galiba G."/>
            <person name="Kalapos B."/>
            <person name="Nelson D.R."/>
            <person name="Li P."/>
            <person name="You F.M."/>
            <person name="Luo M.C."/>
            <person name="Dvorak J."/>
        </authorList>
    </citation>
    <scope>NUCLEOTIDE SEQUENCE [LARGE SCALE GENOMIC DNA]</scope>
    <source>
        <strain evidence="1">cv. AL8/78</strain>
    </source>
</reference>
<proteinExistence type="predicted"/>
<reference evidence="2" key="1">
    <citation type="journal article" date="2014" name="Science">
        <title>Ancient hybridizations among the ancestral genomes of bread wheat.</title>
        <authorList>
            <consortium name="International Wheat Genome Sequencing Consortium,"/>
            <person name="Marcussen T."/>
            <person name="Sandve S.R."/>
            <person name="Heier L."/>
            <person name="Spannagl M."/>
            <person name="Pfeifer M."/>
            <person name="Jakobsen K.S."/>
            <person name="Wulff B.B."/>
            <person name="Steuernagel B."/>
            <person name="Mayer K.F."/>
            <person name="Olsen O.A."/>
        </authorList>
    </citation>
    <scope>NUCLEOTIDE SEQUENCE [LARGE SCALE GENOMIC DNA]</scope>
    <source>
        <strain evidence="2">cv. AL8/78</strain>
    </source>
</reference>
<reference evidence="1" key="4">
    <citation type="submission" date="2019-03" db="UniProtKB">
        <authorList>
            <consortium name="EnsemblPlants"/>
        </authorList>
    </citation>
    <scope>IDENTIFICATION</scope>
</reference>
<evidence type="ECO:0000313" key="1">
    <source>
        <dbReference type="EnsemblPlants" id="AET1Gv20134400.1"/>
    </source>
</evidence>
<reference evidence="1" key="3">
    <citation type="journal article" date="2017" name="Nature">
        <title>Genome sequence of the progenitor of the wheat D genome Aegilops tauschii.</title>
        <authorList>
            <person name="Luo M.C."/>
            <person name="Gu Y.Q."/>
            <person name="Puiu D."/>
            <person name="Wang H."/>
            <person name="Twardziok S.O."/>
            <person name="Deal K.R."/>
            <person name="Huo N."/>
            <person name="Zhu T."/>
            <person name="Wang L."/>
            <person name="Wang Y."/>
            <person name="McGuire P.E."/>
            <person name="Liu S."/>
            <person name="Long H."/>
            <person name="Ramasamy R.K."/>
            <person name="Rodriguez J.C."/>
            <person name="Van S.L."/>
            <person name="Yuan L."/>
            <person name="Wang Z."/>
            <person name="Xia Z."/>
            <person name="Xiao L."/>
            <person name="Anderson O.D."/>
            <person name="Ouyang S."/>
            <person name="Liang Y."/>
            <person name="Zimin A.V."/>
            <person name="Pertea G."/>
            <person name="Qi P."/>
            <person name="Bennetzen J.L."/>
            <person name="Dai X."/>
            <person name="Dawson M.W."/>
            <person name="Muller H.G."/>
            <person name="Kugler K."/>
            <person name="Rivarola-Duarte L."/>
            <person name="Spannagl M."/>
            <person name="Mayer K.F.X."/>
            <person name="Lu F.H."/>
            <person name="Bevan M.W."/>
            <person name="Leroy P."/>
            <person name="Li P."/>
            <person name="You F.M."/>
            <person name="Sun Q."/>
            <person name="Liu Z."/>
            <person name="Lyons E."/>
            <person name="Wicker T."/>
            <person name="Salzberg S.L."/>
            <person name="Devos K.M."/>
            <person name="Dvorak J."/>
        </authorList>
    </citation>
    <scope>NUCLEOTIDE SEQUENCE [LARGE SCALE GENOMIC DNA]</scope>
    <source>
        <strain evidence="1">cv. AL8/78</strain>
    </source>
</reference>
<keyword evidence="2" id="KW-1185">Reference proteome</keyword>
<name>A0A452XRM5_AEGTS</name>